<evidence type="ECO:0000256" key="5">
    <source>
        <dbReference type="ARBA" id="ARBA00022833"/>
    </source>
</evidence>
<dbReference type="RefSeq" id="WP_002464740.1">
    <property type="nucleotide sequence ID" value="NZ_AEUN01000488.1"/>
</dbReference>
<protein>
    <recommendedName>
        <fullName evidence="6">Metallo-beta-lactamase domain-containing protein</fullName>
    </recommendedName>
</protein>
<accession>G5JKN8</accession>
<dbReference type="AlphaFoldDB" id="G5JKN8"/>
<feature type="domain" description="Metallo-beta-lactamase" evidence="6">
    <location>
        <begin position="47"/>
        <end position="233"/>
    </location>
</feature>
<dbReference type="SUPFAM" id="SSF56281">
    <property type="entry name" value="Metallo-hydrolase/oxidoreductase"/>
    <property type="match status" value="1"/>
</dbReference>
<keyword evidence="3" id="KW-0479">Metal-binding</keyword>
<dbReference type="PANTHER" id="PTHR42978">
    <property type="entry name" value="QUORUM-QUENCHING LACTONASE YTNP-RELATED-RELATED"/>
    <property type="match status" value="1"/>
</dbReference>
<keyword evidence="8" id="KW-1185">Reference proteome</keyword>
<dbReference type="InterPro" id="IPR051013">
    <property type="entry name" value="MBL_superfamily_lactonases"/>
</dbReference>
<keyword evidence="4" id="KW-0378">Hydrolase</keyword>
<dbReference type="SMART" id="SM00849">
    <property type="entry name" value="Lactamase_B"/>
    <property type="match status" value="1"/>
</dbReference>
<dbReference type="CDD" id="cd07729">
    <property type="entry name" value="AHL_lactonase_MBL-fold"/>
    <property type="match status" value="1"/>
</dbReference>
<evidence type="ECO:0000259" key="6">
    <source>
        <dbReference type="SMART" id="SM00849"/>
    </source>
</evidence>
<dbReference type="Proteomes" id="UP000005413">
    <property type="component" value="Unassembled WGS sequence"/>
</dbReference>
<keyword evidence="5" id="KW-0862">Zinc</keyword>
<name>G5JKN8_9STAP</name>
<comment type="cofactor">
    <cofactor evidence="1">
        <name>Zn(2+)</name>
        <dbReference type="ChEBI" id="CHEBI:29105"/>
    </cofactor>
</comment>
<dbReference type="EMBL" id="AEUN01000488">
    <property type="protein sequence ID" value="EHJ07269.1"/>
    <property type="molecule type" value="Genomic_DNA"/>
</dbReference>
<evidence type="ECO:0000256" key="3">
    <source>
        <dbReference type="ARBA" id="ARBA00022723"/>
    </source>
</evidence>
<proteinExistence type="inferred from homology"/>
<comment type="similarity">
    <text evidence="2">Belongs to the metallo-beta-lactamase superfamily.</text>
</comment>
<dbReference type="GO" id="GO:0046872">
    <property type="term" value="F:metal ion binding"/>
    <property type="evidence" value="ECO:0007669"/>
    <property type="project" value="UniProtKB-KW"/>
</dbReference>
<evidence type="ECO:0000256" key="2">
    <source>
        <dbReference type="ARBA" id="ARBA00007749"/>
    </source>
</evidence>
<evidence type="ECO:0000256" key="1">
    <source>
        <dbReference type="ARBA" id="ARBA00001947"/>
    </source>
</evidence>
<organism evidence="7 8">
    <name type="scientific">Staphylococcus simiae CCM 7213 = CCUG 51256</name>
    <dbReference type="NCBI Taxonomy" id="911238"/>
    <lineage>
        <taxon>Bacteria</taxon>
        <taxon>Bacillati</taxon>
        <taxon>Bacillota</taxon>
        <taxon>Bacilli</taxon>
        <taxon>Bacillales</taxon>
        <taxon>Staphylococcaceae</taxon>
        <taxon>Staphylococcus</taxon>
    </lineage>
</organism>
<dbReference type="PATRIC" id="fig|911238.3.peg.1798"/>
<dbReference type="PANTHER" id="PTHR42978:SF2">
    <property type="entry name" value="102 KBASES UNSTABLE REGION: FROM 1 TO 119443"/>
    <property type="match status" value="1"/>
</dbReference>
<dbReference type="Gene3D" id="3.60.15.10">
    <property type="entry name" value="Ribonuclease Z/Hydroxyacylglutathione hydrolase-like"/>
    <property type="match status" value="1"/>
</dbReference>
<evidence type="ECO:0000313" key="8">
    <source>
        <dbReference type="Proteomes" id="UP000005413"/>
    </source>
</evidence>
<dbReference type="GO" id="GO:0016787">
    <property type="term" value="F:hydrolase activity"/>
    <property type="evidence" value="ECO:0007669"/>
    <property type="project" value="UniProtKB-KW"/>
</dbReference>
<sequence length="245" mass="27977">MTKDIKIHILHTGKVIVDEALPFNYKNNPPLAWTGLFRSKKHQIKIPVSVYLIEHPKGIILIDTGWHTDNRKHQLRNLSFQYPINKAELPENQAVNEQLLKLGYRSSDIDYVLMSHMHCDHADGLRLVNDAQNILLSEEEYQAILKDKIHYLPHEWKDINLNTFKFEDTGIGPKNKSFDLFGDGTITMVWVPGHSKGLAATIIKNKNSNRFVLLASDTGYASKSWEENILPGVLVNKKDAQDSLE</sequence>
<dbReference type="InterPro" id="IPR036866">
    <property type="entry name" value="RibonucZ/Hydroxyglut_hydro"/>
</dbReference>
<comment type="caution">
    <text evidence="7">The sequence shown here is derived from an EMBL/GenBank/DDBJ whole genome shotgun (WGS) entry which is preliminary data.</text>
</comment>
<reference evidence="7 8" key="1">
    <citation type="journal article" date="2012" name="BMC Genomics">
        <title>Comparative genomic analysis of the genus Staphylococcus including Staphylococcus aureus and its newly described sister species Staphylococcus simiae.</title>
        <authorList>
            <person name="Suzuki H."/>
            <person name="Lefebure T."/>
            <person name="Pavinski Bitar P."/>
            <person name="Stanhope M.J."/>
        </authorList>
    </citation>
    <scope>NUCLEOTIDE SEQUENCE [LARGE SCALE GENOMIC DNA]</scope>
    <source>
        <strain evidence="7 8">CCM 7213</strain>
    </source>
</reference>
<dbReference type="InterPro" id="IPR001279">
    <property type="entry name" value="Metallo-B-lactamas"/>
</dbReference>
<gene>
    <name evidence="7" type="ORF">SS7213T_10249</name>
</gene>
<dbReference type="Pfam" id="PF00753">
    <property type="entry name" value="Lactamase_B"/>
    <property type="match status" value="1"/>
</dbReference>
<evidence type="ECO:0000256" key="4">
    <source>
        <dbReference type="ARBA" id="ARBA00022801"/>
    </source>
</evidence>
<evidence type="ECO:0000313" key="7">
    <source>
        <dbReference type="EMBL" id="EHJ07269.1"/>
    </source>
</evidence>